<dbReference type="HOGENOM" id="CLU_2128267_0_0_5"/>
<proteinExistence type="predicted"/>
<dbReference type="KEGG" id="rce:RC1_0811"/>
<keyword evidence="2" id="KW-1185">Reference proteome</keyword>
<dbReference type="Proteomes" id="UP000001591">
    <property type="component" value="Chromosome"/>
</dbReference>
<evidence type="ECO:0000313" key="2">
    <source>
        <dbReference type="Proteomes" id="UP000001591"/>
    </source>
</evidence>
<reference evidence="1 2" key="1">
    <citation type="journal article" date="2010" name="BMC Genomics">
        <title>Metabolic flexibility revealed in the genome of the cyst-forming alpha-1 proteobacterium Rhodospirillum centenum.</title>
        <authorList>
            <person name="Lu Y.K."/>
            <person name="Marden J."/>
            <person name="Han M."/>
            <person name="Swingley W.D."/>
            <person name="Mastrian S.D."/>
            <person name="Chowdhury S.R."/>
            <person name="Hao J."/>
            <person name="Helmy T."/>
            <person name="Kim S."/>
            <person name="Kurdoglu A.A."/>
            <person name="Matthies H.J."/>
            <person name="Rollo D."/>
            <person name="Stothard P."/>
            <person name="Blankenship R.E."/>
            <person name="Bauer C.E."/>
            <person name="Touchman J.W."/>
        </authorList>
    </citation>
    <scope>NUCLEOTIDE SEQUENCE [LARGE SCALE GENOMIC DNA]</scope>
    <source>
        <strain evidence="2">ATCC 51521 / SW</strain>
    </source>
</reference>
<dbReference type="EMBL" id="CP000613">
    <property type="protein sequence ID" value="ACI98242.1"/>
    <property type="molecule type" value="Genomic_DNA"/>
</dbReference>
<evidence type="ECO:0000313" key="1">
    <source>
        <dbReference type="EMBL" id="ACI98242.1"/>
    </source>
</evidence>
<dbReference type="STRING" id="414684.RC1_0811"/>
<protein>
    <submittedName>
        <fullName evidence="1">Uncharacterized protein</fullName>
    </submittedName>
</protein>
<name>B6IS06_RHOCS</name>
<gene>
    <name evidence="1" type="ordered locus">RC1_0811</name>
</gene>
<dbReference type="AlphaFoldDB" id="B6IS06"/>
<organism evidence="1 2">
    <name type="scientific">Rhodospirillum centenum (strain ATCC 51521 / SW)</name>
    <dbReference type="NCBI Taxonomy" id="414684"/>
    <lineage>
        <taxon>Bacteria</taxon>
        <taxon>Pseudomonadati</taxon>
        <taxon>Pseudomonadota</taxon>
        <taxon>Alphaproteobacteria</taxon>
        <taxon>Rhodospirillales</taxon>
        <taxon>Rhodospirillaceae</taxon>
        <taxon>Rhodospirillum</taxon>
    </lineage>
</organism>
<accession>B6IS06</accession>
<sequence>MFMPAQYRQGDVLLVAVNSLPTSVKPAGLDNGRVVLAYGEVTGHAHAMPGSRVHYFREDGSGRGFIQVHGGDPVALSHEEHDAIPVPPGTYEVVRQREYQPRALPRAIAD</sequence>
<dbReference type="RefSeq" id="WP_012566032.1">
    <property type="nucleotide sequence ID" value="NC_011420.2"/>
</dbReference>
<dbReference type="eggNOG" id="ENOG5033DQX">
    <property type="taxonomic scope" value="Bacteria"/>
</dbReference>